<sequence length="108" mass="12686">MDDDLQLRVGEARDGTLHSDYAGITLFVQELIDELDGTYEQLLFEANRDEKLLKGIAKREREIERLKRKISSLESTGMQLEAEVQKLKNTKGYKLQTLYWRLRKAKRK</sequence>
<evidence type="ECO:0000313" key="2">
    <source>
        <dbReference type="EMBL" id="AIJ33988.1"/>
    </source>
</evidence>
<dbReference type="EMBL" id="CP009211">
    <property type="protein sequence ID" value="AIJ33988.1"/>
    <property type="molecule type" value="Genomic_DNA"/>
</dbReference>
<dbReference type="Proteomes" id="UP000028780">
    <property type="component" value="Chromosome"/>
</dbReference>
<protein>
    <submittedName>
        <fullName evidence="2">Uncharacterized protein</fullName>
    </submittedName>
</protein>
<dbReference type="RefSeq" id="WP_038591790.1">
    <property type="nucleotide sequence ID" value="NZ_CP009211.1"/>
</dbReference>
<evidence type="ECO:0000256" key="1">
    <source>
        <dbReference type="SAM" id="Coils"/>
    </source>
</evidence>
<evidence type="ECO:0000313" key="4">
    <source>
        <dbReference type="Proteomes" id="UP000028780"/>
    </source>
</evidence>
<reference evidence="2 4" key="1">
    <citation type="submission" date="2014-08" db="EMBL/GenBank/DDBJ databases">
        <title>Complete genome sequence of Corynebacterium imitans DSM 44264, isolated from a five-month-old boy with suspected pharyngeal diphtheria.</title>
        <authorList>
            <person name="Mollmann S."/>
            <person name="Albersmeier A."/>
            <person name="Ruckert C."/>
            <person name="Tauch A."/>
        </authorList>
    </citation>
    <scope>NUCLEOTIDE SEQUENCE [LARGE SCALE GENOMIC DNA]</scope>
    <source>
        <strain evidence="2 4">DSM 44264</strain>
    </source>
</reference>
<dbReference type="EMBL" id="LT906467">
    <property type="protein sequence ID" value="SNV78192.1"/>
    <property type="molecule type" value="Genomic_DNA"/>
</dbReference>
<feature type="coiled-coil region" evidence="1">
    <location>
        <begin position="56"/>
        <end position="90"/>
    </location>
</feature>
<reference evidence="3 5" key="2">
    <citation type="submission" date="2017-06" db="EMBL/GenBank/DDBJ databases">
        <authorList>
            <consortium name="Pathogen Informatics"/>
        </authorList>
    </citation>
    <scope>NUCLEOTIDE SEQUENCE [LARGE SCALE GENOMIC DNA]</scope>
    <source>
        <strain evidence="3 5">NCTC13015</strain>
    </source>
</reference>
<accession>A0A076NKS7</accession>
<dbReference type="HOGENOM" id="CLU_2192597_0_0_11"/>
<proteinExistence type="predicted"/>
<gene>
    <name evidence="2" type="ORF">CIMIT_08810</name>
    <name evidence="3" type="ORF">SAMEA4535761_01823</name>
</gene>
<dbReference type="Proteomes" id="UP000215374">
    <property type="component" value="Chromosome 1"/>
</dbReference>
<dbReference type="KEGG" id="cii:CIMIT_08810"/>
<evidence type="ECO:0000313" key="3">
    <source>
        <dbReference type="EMBL" id="SNV78192.1"/>
    </source>
</evidence>
<keyword evidence="4" id="KW-1185">Reference proteome</keyword>
<evidence type="ECO:0000313" key="5">
    <source>
        <dbReference type="Proteomes" id="UP000215374"/>
    </source>
</evidence>
<keyword evidence="1" id="KW-0175">Coiled coil</keyword>
<dbReference type="AlphaFoldDB" id="A0A076NKS7"/>
<name>A0A076NKS7_9CORY</name>
<organism evidence="2 4">
    <name type="scientific">Corynebacterium imitans</name>
    <dbReference type="NCBI Taxonomy" id="156978"/>
    <lineage>
        <taxon>Bacteria</taxon>
        <taxon>Bacillati</taxon>
        <taxon>Actinomycetota</taxon>
        <taxon>Actinomycetes</taxon>
        <taxon>Mycobacteriales</taxon>
        <taxon>Corynebacteriaceae</taxon>
        <taxon>Corynebacterium</taxon>
    </lineage>
</organism>